<keyword evidence="2" id="KW-0732">Signal</keyword>
<dbReference type="Proteomes" id="UP000032076">
    <property type="component" value="Unassembled WGS sequence"/>
</dbReference>
<dbReference type="EMBL" id="JXLU01000024">
    <property type="protein sequence ID" value="KIO73777.1"/>
    <property type="molecule type" value="Genomic_DNA"/>
</dbReference>
<accession>A0ABD4AC96</accession>
<sequence>MKKILYFLLVFLSVMFFTGCSNHSKESKSSDSTAIEKKDISRNFSVSNTEGGKQTEGITDATEKEDDQVLLNETVNINFERKIIYNAHLRIQVEDYDQTLNEITKNVHEFGGYVVESMMSKNPETNSPYGEVTVRIPQEKFRDFISLVEKGSRKVVDSSITGQDVTEEYIDLESRLKSKQTVESRLLSFMEQAEKTEDLLAISKDLAKVQEEIETIKGRMNYLENKADLATVTISIEENKVEVKNLGDSQLKTWEKTKEQFKKSINFLISAFSSLFIFLFGYLPLFFLLGIIAFIIIFIIRKRIKREG</sequence>
<gene>
    <name evidence="4" type="ORF">B4167_1902</name>
</gene>
<evidence type="ECO:0000256" key="2">
    <source>
        <dbReference type="SAM" id="SignalP"/>
    </source>
</evidence>
<reference evidence="4 5" key="1">
    <citation type="submission" date="2015-01" db="EMBL/GenBank/DDBJ databases">
        <title>Draft Genome Sequences of Four Bacillus thermoamylovorans Strains, Isolated From Food Products.</title>
        <authorList>
            <person name="Krawcyk A.O."/>
            <person name="Berendsen E.M."/>
            <person name="Eijlander R.T."/>
            <person name="de Jong A."/>
            <person name="Wells-Bennik M."/>
            <person name="Kuipers O.P."/>
        </authorList>
    </citation>
    <scope>NUCLEOTIDE SEQUENCE [LARGE SCALE GENOMIC DNA]</scope>
    <source>
        <strain evidence="4 5">B4167</strain>
    </source>
</reference>
<dbReference type="KEGG" id="bthv:CQJ30_07015"/>
<name>A0ABD4AC96_9BACI</name>
<dbReference type="InterPro" id="IPR025645">
    <property type="entry name" value="DUF4349"/>
</dbReference>
<feature type="chain" id="PRO_5044743969" description="DUF4349 domain-containing protein" evidence="2">
    <location>
        <begin position="24"/>
        <end position="308"/>
    </location>
</feature>
<proteinExistence type="predicted"/>
<evidence type="ECO:0000313" key="4">
    <source>
        <dbReference type="EMBL" id="KIO73777.1"/>
    </source>
</evidence>
<dbReference type="PROSITE" id="PS51257">
    <property type="entry name" value="PROKAR_LIPOPROTEIN"/>
    <property type="match status" value="1"/>
</dbReference>
<keyword evidence="1" id="KW-1133">Transmembrane helix</keyword>
<dbReference type="Pfam" id="PF14257">
    <property type="entry name" value="DUF4349"/>
    <property type="match status" value="1"/>
</dbReference>
<feature type="transmembrane region" description="Helical" evidence="1">
    <location>
        <begin position="267"/>
        <end position="300"/>
    </location>
</feature>
<comment type="caution">
    <text evidence="4">The sequence shown here is derived from an EMBL/GenBank/DDBJ whole genome shotgun (WGS) entry which is preliminary data.</text>
</comment>
<feature type="domain" description="DUF4349" evidence="3">
    <location>
        <begin position="81"/>
        <end position="295"/>
    </location>
</feature>
<keyword evidence="1" id="KW-0812">Transmembrane</keyword>
<organism evidence="4 5">
    <name type="scientific">Caldibacillus thermoamylovorans</name>
    <dbReference type="NCBI Taxonomy" id="35841"/>
    <lineage>
        <taxon>Bacteria</taxon>
        <taxon>Bacillati</taxon>
        <taxon>Bacillota</taxon>
        <taxon>Bacilli</taxon>
        <taxon>Bacillales</taxon>
        <taxon>Bacillaceae</taxon>
        <taxon>Caldibacillus</taxon>
    </lineage>
</organism>
<dbReference type="RefSeq" id="WP_041902129.1">
    <property type="nucleotide sequence ID" value="NZ_CP023704.1"/>
</dbReference>
<evidence type="ECO:0000313" key="5">
    <source>
        <dbReference type="Proteomes" id="UP000032076"/>
    </source>
</evidence>
<protein>
    <recommendedName>
        <fullName evidence="3">DUF4349 domain-containing protein</fullName>
    </recommendedName>
</protein>
<feature type="signal peptide" evidence="2">
    <location>
        <begin position="1"/>
        <end position="23"/>
    </location>
</feature>
<evidence type="ECO:0000259" key="3">
    <source>
        <dbReference type="Pfam" id="PF14257"/>
    </source>
</evidence>
<evidence type="ECO:0000256" key="1">
    <source>
        <dbReference type="SAM" id="Phobius"/>
    </source>
</evidence>
<keyword evidence="1" id="KW-0472">Membrane</keyword>
<dbReference type="AlphaFoldDB" id="A0ABD4AC96"/>